<evidence type="ECO:0000313" key="2">
    <source>
        <dbReference type="EMBL" id="PXV60169.1"/>
    </source>
</evidence>
<evidence type="ECO:0000313" key="3">
    <source>
        <dbReference type="Proteomes" id="UP000247973"/>
    </source>
</evidence>
<name>A0A2V3PK12_9BACT</name>
<proteinExistence type="predicted"/>
<reference evidence="2 3" key="1">
    <citation type="submission" date="2018-03" db="EMBL/GenBank/DDBJ databases">
        <title>Genomic Encyclopedia of Archaeal and Bacterial Type Strains, Phase II (KMG-II): from individual species to whole genera.</title>
        <authorList>
            <person name="Goeker M."/>
        </authorList>
    </citation>
    <scope>NUCLEOTIDE SEQUENCE [LARGE SCALE GENOMIC DNA]</scope>
    <source>
        <strain evidence="2 3">DSM 100214</strain>
    </source>
</reference>
<protein>
    <submittedName>
        <fullName evidence="2">Uncharacterized protein DUF2829</fullName>
    </submittedName>
</protein>
<accession>A0A2V3PK12</accession>
<evidence type="ECO:0000259" key="1">
    <source>
        <dbReference type="Pfam" id="PF11195"/>
    </source>
</evidence>
<feature type="domain" description="Thoeris anti-defense 2-like" evidence="1">
    <location>
        <begin position="59"/>
        <end position="165"/>
    </location>
</feature>
<keyword evidence="3" id="KW-1185">Reference proteome</keyword>
<dbReference type="Proteomes" id="UP000247973">
    <property type="component" value="Unassembled WGS sequence"/>
</dbReference>
<dbReference type="Pfam" id="PF11195">
    <property type="entry name" value="Tad2-like"/>
    <property type="match status" value="1"/>
</dbReference>
<organism evidence="2 3">
    <name type="scientific">Dysgonomonas alginatilytica</name>
    <dbReference type="NCBI Taxonomy" id="1605892"/>
    <lineage>
        <taxon>Bacteria</taxon>
        <taxon>Pseudomonadati</taxon>
        <taxon>Bacteroidota</taxon>
        <taxon>Bacteroidia</taxon>
        <taxon>Bacteroidales</taxon>
        <taxon>Dysgonomonadaceae</taxon>
        <taxon>Dysgonomonas</taxon>
    </lineage>
</organism>
<dbReference type="EMBL" id="QICL01000030">
    <property type="protein sequence ID" value="PXV60169.1"/>
    <property type="molecule type" value="Genomic_DNA"/>
</dbReference>
<dbReference type="AlphaFoldDB" id="A0A2V3PK12"/>
<sequence>MWLGCINNLYKMKTLDEKSAEYSAKLCNQSGNYSKGELETAYVLGANESRELQYGEHGTFGQALESVKQGRLATRKGWNGKGMFVFMRPADELHVGFVAKDIKSLPQRVKDYFYRDCVDEKGNPLELKKDDVVKFTAYLCMKAADGTIVNGWLASQTDMLADDWLLFDF</sequence>
<dbReference type="InterPro" id="IPR021361">
    <property type="entry name" value="Tad2-like_dom"/>
</dbReference>
<comment type="caution">
    <text evidence="2">The sequence shown here is derived from an EMBL/GenBank/DDBJ whole genome shotgun (WGS) entry which is preliminary data.</text>
</comment>
<gene>
    <name evidence="2" type="ORF">CLV62_13017</name>
</gene>